<gene>
    <name evidence="2" type="ORF">CHARACLAT_014146</name>
</gene>
<reference evidence="2 3" key="1">
    <citation type="submission" date="2021-06" db="EMBL/GenBank/DDBJ databases">
        <authorList>
            <person name="Palmer J.M."/>
        </authorList>
    </citation>
    <scope>NUCLEOTIDE SEQUENCE [LARGE SCALE GENOMIC DNA]</scope>
    <source>
        <strain evidence="2 3">CL_MEX2019</strain>
        <tissue evidence="2">Muscle</tissue>
    </source>
</reference>
<accession>A0ABU7CQ82</accession>
<dbReference type="EMBL" id="JAHUTJ010001048">
    <property type="protein sequence ID" value="MED6264365.1"/>
    <property type="molecule type" value="Genomic_DNA"/>
</dbReference>
<dbReference type="Proteomes" id="UP001352852">
    <property type="component" value="Unassembled WGS sequence"/>
</dbReference>
<protein>
    <submittedName>
        <fullName evidence="2">Uncharacterized protein</fullName>
    </submittedName>
</protein>
<feature type="region of interest" description="Disordered" evidence="1">
    <location>
        <begin position="76"/>
        <end position="99"/>
    </location>
</feature>
<evidence type="ECO:0000313" key="3">
    <source>
        <dbReference type="Proteomes" id="UP001352852"/>
    </source>
</evidence>
<sequence length="99" mass="11218">MSKNVPRCHIVWFVTAGFQTVPERSWRRSNSRMRALKFNGRSTLKPTCQQSGSILRYPKKTAEKQYAIHAKISEKGKISETSDTSVKQPATSSNIRCCV</sequence>
<evidence type="ECO:0000256" key="1">
    <source>
        <dbReference type="SAM" id="MobiDB-lite"/>
    </source>
</evidence>
<name>A0ABU7CQ82_9TELE</name>
<keyword evidence="3" id="KW-1185">Reference proteome</keyword>
<organism evidence="2 3">
    <name type="scientific">Characodon lateralis</name>
    <dbReference type="NCBI Taxonomy" id="208331"/>
    <lineage>
        <taxon>Eukaryota</taxon>
        <taxon>Metazoa</taxon>
        <taxon>Chordata</taxon>
        <taxon>Craniata</taxon>
        <taxon>Vertebrata</taxon>
        <taxon>Euteleostomi</taxon>
        <taxon>Actinopterygii</taxon>
        <taxon>Neopterygii</taxon>
        <taxon>Teleostei</taxon>
        <taxon>Neoteleostei</taxon>
        <taxon>Acanthomorphata</taxon>
        <taxon>Ovalentaria</taxon>
        <taxon>Atherinomorphae</taxon>
        <taxon>Cyprinodontiformes</taxon>
        <taxon>Goodeidae</taxon>
        <taxon>Characodon</taxon>
    </lineage>
</organism>
<comment type="caution">
    <text evidence="2">The sequence shown here is derived from an EMBL/GenBank/DDBJ whole genome shotgun (WGS) entry which is preliminary data.</text>
</comment>
<evidence type="ECO:0000313" key="2">
    <source>
        <dbReference type="EMBL" id="MED6264365.1"/>
    </source>
</evidence>
<proteinExistence type="predicted"/>
<feature type="compositionally biased region" description="Polar residues" evidence="1">
    <location>
        <begin position="81"/>
        <end position="99"/>
    </location>
</feature>